<dbReference type="RefSeq" id="XP_007842106.1">
    <property type="nucleotide sequence ID" value="XM_007843915.1"/>
</dbReference>
<keyword evidence="7" id="KW-1185">Reference proteome</keyword>
<dbReference type="Gene3D" id="4.10.240.10">
    <property type="entry name" value="Zn(2)-C6 fungal-type DNA-binding domain"/>
    <property type="match status" value="1"/>
</dbReference>
<dbReference type="InterPro" id="IPR007219">
    <property type="entry name" value="XnlR_reg_dom"/>
</dbReference>
<keyword evidence="2" id="KW-0539">Nucleus</keyword>
<dbReference type="PANTHER" id="PTHR46910">
    <property type="entry name" value="TRANSCRIPTION FACTOR PDR1"/>
    <property type="match status" value="1"/>
</dbReference>
<dbReference type="CDD" id="cd12148">
    <property type="entry name" value="fungal_TF_MHR"/>
    <property type="match status" value="1"/>
</dbReference>
<dbReference type="PANTHER" id="PTHR46910:SF1">
    <property type="entry name" value="MISCELLANEOUS ZN(II)2CYS6 TRANSCRIPTION FACTOR (EUROFUNG)-RELATED"/>
    <property type="match status" value="1"/>
</dbReference>
<dbReference type="InterPro" id="IPR050987">
    <property type="entry name" value="AtrR-like"/>
</dbReference>
<dbReference type="PROSITE" id="PS00463">
    <property type="entry name" value="ZN2_CY6_FUNGAL_1"/>
    <property type="match status" value="1"/>
</dbReference>
<dbReference type="GO" id="GO:0000981">
    <property type="term" value="F:DNA-binding transcription factor activity, RNA polymerase II-specific"/>
    <property type="evidence" value="ECO:0007669"/>
    <property type="project" value="InterPro"/>
</dbReference>
<dbReference type="OrthoDB" id="10001928at2759"/>
<evidence type="ECO:0000256" key="1">
    <source>
        <dbReference type="ARBA" id="ARBA00022723"/>
    </source>
</evidence>
<dbReference type="GO" id="GO:0008270">
    <property type="term" value="F:zinc ion binding"/>
    <property type="evidence" value="ECO:0007669"/>
    <property type="project" value="InterPro"/>
</dbReference>
<sequence length="738" mass="81526">MELTDDASALSSHGSSDAAATGLGQVCDRCRQKKVKCDAALPSCGSCLAAGVLCEKSAKLRRRTKIRGYQINMEDQLKRAQAENAELKRLLQAEREANTVLRRQNQGLMPGSLEGPDIPETRTALLSSTSGKTRESEVAAATHEQSPTVLIQHMGRLVTDQMGTQRFAGTTTGIHFVLSTQQAIKTRMDVIGWFPESCFRLYLLQMPIHEPAASILGPGDILSLEDSLRLFGRLCPHTPSYYAGHVHRFITSWSAYCPIIAASDFQTKLTSLLERSQQGLHELSITDVDCCIAFQLVIILLINNSNIDARSAHDFLSDRDIEGMGVVSRTLFIRMMQIRTQPSLQGLLLLGLYFQLTGQNQHMIQLSGLNVQFAHSLGLHRHSRRFTYCASEIELRRRIWWCVYIYDKMAAITHGLPKLINDSNVDIDMPVDCDLQVVTATDLTYPLPGESTPIRDFNHFVHLNQLFSSVLTQLYTTTDRRGGPEKMERLSAALQSWEQRFIMHSHDFSSALPAPPKDSGLDPAASVLPLMAEVARLLIHRPGLTFDPGTPPFRQCLDVCTEASTNIINIASKRTGCKTLNIIYPPICGLIFQSALMHVFYYCHAAKDHMPESSATASSAEIIQKAIGFLDWTMQSQNREGQDSGDTGRSVGQALQLLRAILQVLPVLADPSSYVDDSIDCGIPGNAGSASQQPGPTLPAHELNTIFDELMCSPLEGNDLMGSLDWLLDTEFSPWASR</sequence>
<accession>W3WIG6</accession>
<dbReference type="SMART" id="SM00906">
    <property type="entry name" value="Fungal_trans"/>
    <property type="match status" value="1"/>
</dbReference>
<dbReference type="PROSITE" id="PS50048">
    <property type="entry name" value="ZN2_CY6_FUNGAL_2"/>
    <property type="match status" value="1"/>
</dbReference>
<dbReference type="eggNOG" id="ENOG502SNU3">
    <property type="taxonomic scope" value="Eukaryota"/>
</dbReference>
<dbReference type="GeneID" id="19280347"/>
<evidence type="ECO:0000313" key="6">
    <source>
        <dbReference type="EMBL" id="ETS72942.1"/>
    </source>
</evidence>
<dbReference type="SMART" id="SM00066">
    <property type="entry name" value="GAL4"/>
    <property type="match status" value="1"/>
</dbReference>
<dbReference type="Proteomes" id="UP000030651">
    <property type="component" value="Unassembled WGS sequence"/>
</dbReference>
<evidence type="ECO:0000256" key="3">
    <source>
        <dbReference type="SAM" id="Coils"/>
    </source>
</evidence>
<organism evidence="6 7">
    <name type="scientific">Pestalotiopsis fici (strain W106-1 / CGMCC3.15140)</name>
    <dbReference type="NCBI Taxonomy" id="1229662"/>
    <lineage>
        <taxon>Eukaryota</taxon>
        <taxon>Fungi</taxon>
        <taxon>Dikarya</taxon>
        <taxon>Ascomycota</taxon>
        <taxon>Pezizomycotina</taxon>
        <taxon>Sordariomycetes</taxon>
        <taxon>Xylariomycetidae</taxon>
        <taxon>Amphisphaeriales</taxon>
        <taxon>Sporocadaceae</taxon>
        <taxon>Pestalotiopsis</taxon>
    </lineage>
</organism>
<dbReference type="InParanoid" id="W3WIG6"/>
<dbReference type="InterPro" id="IPR036864">
    <property type="entry name" value="Zn2-C6_fun-type_DNA-bd_sf"/>
</dbReference>
<keyword evidence="3" id="KW-0175">Coiled coil</keyword>
<evidence type="ECO:0000256" key="4">
    <source>
        <dbReference type="SAM" id="MobiDB-lite"/>
    </source>
</evidence>
<dbReference type="CDD" id="cd00067">
    <property type="entry name" value="GAL4"/>
    <property type="match status" value="1"/>
</dbReference>
<dbReference type="InterPro" id="IPR001138">
    <property type="entry name" value="Zn2Cys6_DnaBD"/>
</dbReference>
<evidence type="ECO:0000259" key="5">
    <source>
        <dbReference type="PROSITE" id="PS50048"/>
    </source>
</evidence>
<dbReference type="Pfam" id="PF00172">
    <property type="entry name" value="Zn_clus"/>
    <property type="match status" value="1"/>
</dbReference>
<dbReference type="OMA" id="FQSALMH"/>
<feature type="coiled-coil region" evidence="3">
    <location>
        <begin position="70"/>
        <end position="104"/>
    </location>
</feature>
<feature type="domain" description="Zn(2)-C6 fungal-type" evidence="5">
    <location>
        <begin position="26"/>
        <end position="54"/>
    </location>
</feature>
<dbReference type="GO" id="GO:0006351">
    <property type="term" value="P:DNA-templated transcription"/>
    <property type="evidence" value="ECO:0007669"/>
    <property type="project" value="InterPro"/>
</dbReference>
<dbReference type="AlphaFoldDB" id="W3WIG6"/>
<keyword evidence="1" id="KW-0479">Metal-binding</keyword>
<dbReference type="HOGENOM" id="CLU_023583_0_0_1"/>
<dbReference type="Pfam" id="PF04082">
    <property type="entry name" value="Fungal_trans"/>
    <property type="match status" value="1"/>
</dbReference>
<dbReference type="EMBL" id="KI912125">
    <property type="protein sequence ID" value="ETS72942.1"/>
    <property type="molecule type" value="Genomic_DNA"/>
</dbReference>
<dbReference type="GO" id="GO:0003677">
    <property type="term" value="F:DNA binding"/>
    <property type="evidence" value="ECO:0007669"/>
    <property type="project" value="InterPro"/>
</dbReference>
<gene>
    <name evidence="6" type="ORF">PFICI_15334</name>
</gene>
<name>W3WIG6_PESFW</name>
<evidence type="ECO:0000313" key="7">
    <source>
        <dbReference type="Proteomes" id="UP000030651"/>
    </source>
</evidence>
<dbReference type="FunCoup" id="W3WIG6">
    <property type="interactions" value="1313"/>
</dbReference>
<dbReference type="SUPFAM" id="SSF57701">
    <property type="entry name" value="Zn2/Cys6 DNA-binding domain"/>
    <property type="match status" value="1"/>
</dbReference>
<reference evidence="7" key="1">
    <citation type="journal article" date="2015" name="BMC Genomics">
        <title>Genomic and transcriptomic analysis of the endophytic fungus Pestalotiopsis fici reveals its lifestyle and high potential for synthesis of natural products.</title>
        <authorList>
            <person name="Wang X."/>
            <person name="Zhang X."/>
            <person name="Liu L."/>
            <person name="Xiang M."/>
            <person name="Wang W."/>
            <person name="Sun X."/>
            <person name="Che Y."/>
            <person name="Guo L."/>
            <person name="Liu G."/>
            <person name="Guo L."/>
            <person name="Wang C."/>
            <person name="Yin W.B."/>
            <person name="Stadler M."/>
            <person name="Zhang X."/>
            <person name="Liu X."/>
        </authorList>
    </citation>
    <scope>NUCLEOTIDE SEQUENCE [LARGE SCALE GENOMIC DNA]</scope>
    <source>
        <strain evidence="7">W106-1 / CGMCC3.15140</strain>
    </source>
</reference>
<protein>
    <recommendedName>
        <fullName evidence="5">Zn(2)-C6 fungal-type domain-containing protein</fullName>
    </recommendedName>
</protein>
<dbReference type="KEGG" id="pfy:PFICI_15334"/>
<evidence type="ECO:0000256" key="2">
    <source>
        <dbReference type="ARBA" id="ARBA00023242"/>
    </source>
</evidence>
<proteinExistence type="predicted"/>
<feature type="region of interest" description="Disordered" evidence="4">
    <location>
        <begin position="1"/>
        <end position="20"/>
    </location>
</feature>
<dbReference type="CDD" id="cd14686">
    <property type="entry name" value="bZIP"/>
    <property type="match status" value="1"/>
</dbReference>